<evidence type="ECO:0000313" key="1">
    <source>
        <dbReference type="EMBL" id="KAI3738111.1"/>
    </source>
</evidence>
<protein>
    <submittedName>
        <fullName evidence="1">Uncharacterized protein</fullName>
    </submittedName>
</protein>
<gene>
    <name evidence="1" type="ORF">L2E82_28130</name>
</gene>
<proteinExistence type="predicted"/>
<keyword evidence="2" id="KW-1185">Reference proteome</keyword>
<organism evidence="1 2">
    <name type="scientific">Cichorium intybus</name>
    <name type="common">Chicory</name>
    <dbReference type="NCBI Taxonomy" id="13427"/>
    <lineage>
        <taxon>Eukaryota</taxon>
        <taxon>Viridiplantae</taxon>
        <taxon>Streptophyta</taxon>
        <taxon>Embryophyta</taxon>
        <taxon>Tracheophyta</taxon>
        <taxon>Spermatophyta</taxon>
        <taxon>Magnoliopsida</taxon>
        <taxon>eudicotyledons</taxon>
        <taxon>Gunneridae</taxon>
        <taxon>Pentapetalae</taxon>
        <taxon>asterids</taxon>
        <taxon>campanulids</taxon>
        <taxon>Asterales</taxon>
        <taxon>Asteraceae</taxon>
        <taxon>Cichorioideae</taxon>
        <taxon>Cichorieae</taxon>
        <taxon>Cichoriinae</taxon>
        <taxon>Cichorium</taxon>
    </lineage>
</organism>
<comment type="caution">
    <text evidence="1">The sequence shown here is derived from an EMBL/GenBank/DDBJ whole genome shotgun (WGS) entry which is preliminary data.</text>
</comment>
<accession>A0ACB9CV67</accession>
<reference evidence="2" key="1">
    <citation type="journal article" date="2022" name="Mol. Ecol. Resour.">
        <title>The genomes of chicory, endive, great burdock and yacon provide insights into Asteraceae palaeo-polyploidization history and plant inulin production.</title>
        <authorList>
            <person name="Fan W."/>
            <person name="Wang S."/>
            <person name="Wang H."/>
            <person name="Wang A."/>
            <person name="Jiang F."/>
            <person name="Liu H."/>
            <person name="Zhao H."/>
            <person name="Xu D."/>
            <person name="Zhang Y."/>
        </authorList>
    </citation>
    <scope>NUCLEOTIDE SEQUENCE [LARGE SCALE GENOMIC DNA]</scope>
    <source>
        <strain evidence="2">cv. Punajuju</strain>
    </source>
</reference>
<sequence>MNYESNREVGHLSGSDSEVEGGSNKVLDGFGSKRNESFCKGDTLRSDDPFGLYDMLDKENNDINMAGNCKVSVDPNFLDSVEVSQAPAVLLDRIEVVAPACAMVAACEVNATLEEGSLYATVTSKGGGGRFLLGSKISNGGGEALPLLKNPLLSTSFIENMSHFIEVCEAMGYCMEGCLKNLEDIIGDNRGKGGSR</sequence>
<dbReference type="Proteomes" id="UP001055811">
    <property type="component" value="Linkage Group LG05"/>
</dbReference>
<reference evidence="1 2" key="2">
    <citation type="journal article" date="2022" name="Mol. Ecol. Resour.">
        <title>The genomes of chicory, endive, great burdock and yacon provide insights into Asteraceae paleo-polyploidization history and plant inulin production.</title>
        <authorList>
            <person name="Fan W."/>
            <person name="Wang S."/>
            <person name="Wang H."/>
            <person name="Wang A."/>
            <person name="Jiang F."/>
            <person name="Liu H."/>
            <person name="Zhao H."/>
            <person name="Xu D."/>
            <person name="Zhang Y."/>
        </authorList>
    </citation>
    <scope>NUCLEOTIDE SEQUENCE [LARGE SCALE GENOMIC DNA]</scope>
    <source>
        <strain evidence="2">cv. Punajuju</strain>
        <tissue evidence="1">Leaves</tissue>
    </source>
</reference>
<dbReference type="EMBL" id="CM042013">
    <property type="protein sequence ID" value="KAI3738111.1"/>
    <property type="molecule type" value="Genomic_DNA"/>
</dbReference>
<name>A0ACB9CV67_CICIN</name>
<evidence type="ECO:0000313" key="2">
    <source>
        <dbReference type="Proteomes" id="UP001055811"/>
    </source>
</evidence>